<keyword evidence="2" id="KW-0732">Signal</keyword>
<comment type="caution">
    <text evidence="4">The sequence shown here is derived from an EMBL/GenBank/DDBJ whole genome shotgun (WGS) entry which is preliminary data.</text>
</comment>
<evidence type="ECO:0000256" key="1">
    <source>
        <dbReference type="SAM" id="MobiDB-lite"/>
    </source>
</evidence>
<name>A0A068RMU6_9FUNG</name>
<proteinExistence type="predicted"/>
<feature type="region of interest" description="Disordered" evidence="1">
    <location>
        <begin position="143"/>
        <end position="179"/>
    </location>
</feature>
<dbReference type="AlphaFoldDB" id="A0A068RMU6"/>
<dbReference type="EMBL" id="CBTN010000009">
    <property type="protein sequence ID" value="CDH51329.1"/>
    <property type="molecule type" value="Genomic_DNA"/>
</dbReference>
<evidence type="ECO:0000313" key="4">
    <source>
        <dbReference type="EMBL" id="CDH51329.1"/>
    </source>
</evidence>
<feature type="chain" id="PRO_5001652677" description="YncI copper-binding domain-containing protein" evidence="2">
    <location>
        <begin position="22"/>
        <end position="202"/>
    </location>
</feature>
<dbReference type="Pfam" id="PF07987">
    <property type="entry name" value="DUF1775"/>
    <property type="match status" value="1"/>
</dbReference>
<dbReference type="Gene3D" id="2.60.40.2230">
    <property type="entry name" value="Uncharacterised protein YcnI-like PF07987, DUF1775"/>
    <property type="match status" value="1"/>
</dbReference>
<sequence>MVSAALSSLAVLLTAIGGAFAHAEFSVDEALPGSVLNTSIGIGHGCNGSNTIEVAVSVPKEVTNIQALEVENWNLTLTHRTDNSSQVSNITWSGGNLDSHQYQGFGLIIDIPNVDVSQHNVTLLFPTIQTCVNGTNAWVAAEETDTEKPAPKLTITKEVTPQPSSSSSDNQGNQDGESSASRLLTGLSLGAASAVLGSALLF</sequence>
<accession>A0A068RMU6</accession>
<dbReference type="InterPro" id="IPR012533">
    <property type="entry name" value="YcnI-copper_dom"/>
</dbReference>
<dbReference type="Proteomes" id="UP000027586">
    <property type="component" value="Unassembled WGS sequence"/>
</dbReference>
<evidence type="ECO:0000256" key="2">
    <source>
        <dbReference type="SAM" id="SignalP"/>
    </source>
</evidence>
<gene>
    <name evidence="4" type="ORF">LCOR_02952.1</name>
</gene>
<dbReference type="InterPro" id="IPR038507">
    <property type="entry name" value="YcnI-like_sf"/>
</dbReference>
<feature type="compositionally biased region" description="Low complexity" evidence="1">
    <location>
        <begin position="164"/>
        <end position="179"/>
    </location>
</feature>
<reference evidence="4" key="1">
    <citation type="submission" date="2013-08" db="EMBL/GenBank/DDBJ databases">
        <title>Gene expansion shapes genome architecture in the human pathogen Lichtheimia corymbifera: an evolutionary genomics analysis in the ancient terrestrial Mucorales (Mucoromycotina).</title>
        <authorList>
            <person name="Schwartze V.U."/>
            <person name="Winter S."/>
            <person name="Shelest E."/>
            <person name="Marcet-Houben M."/>
            <person name="Horn F."/>
            <person name="Wehner S."/>
            <person name="Hoffmann K."/>
            <person name="Riege K."/>
            <person name="Sammeth M."/>
            <person name="Nowrousian M."/>
            <person name="Valiante V."/>
            <person name="Linde J."/>
            <person name="Jacobsen I.D."/>
            <person name="Marz M."/>
            <person name="Brakhage A.A."/>
            <person name="Gabaldon T."/>
            <person name="Bocker S."/>
            <person name="Voigt K."/>
        </authorList>
    </citation>
    <scope>NUCLEOTIDE SEQUENCE [LARGE SCALE GENOMIC DNA]</scope>
    <source>
        <strain evidence="4">FSU 9682</strain>
    </source>
</reference>
<dbReference type="OrthoDB" id="4234at2759"/>
<dbReference type="VEuPathDB" id="FungiDB:LCOR_02952.1"/>
<evidence type="ECO:0000259" key="3">
    <source>
        <dbReference type="Pfam" id="PF07987"/>
    </source>
</evidence>
<dbReference type="STRING" id="1263082.A0A068RMU6"/>
<feature type="domain" description="YncI copper-binding" evidence="3">
    <location>
        <begin position="22"/>
        <end position="155"/>
    </location>
</feature>
<organism evidence="4 5">
    <name type="scientific">Lichtheimia corymbifera JMRC:FSU:9682</name>
    <dbReference type="NCBI Taxonomy" id="1263082"/>
    <lineage>
        <taxon>Eukaryota</taxon>
        <taxon>Fungi</taxon>
        <taxon>Fungi incertae sedis</taxon>
        <taxon>Mucoromycota</taxon>
        <taxon>Mucoromycotina</taxon>
        <taxon>Mucoromycetes</taxon>
        <taxon>Mucorales</taxon>
        <taxon>Lichtheimiaceae</taxon>
        <taxon>Lichtheimia</taxon>
    </lineage>
</organism>
<protein>
    <recommendedName>
        <fullName evidence="3">YncI copper-binding domain-containing protein</fullName>
    </recommendedName>
</protein>
<keyword evidence="5" id="KW-1185">Reference proteome</keyword>
<evidence type="ECO:0000313" key="5">
    <source>
        <dbReference type="Proteomes" id="UP000027586"/>
    </source>
</evidence>
<feature type="signal peptide" evidence="2">
    <location>
        <begin position="1"/>
        <end position="21"/>
    </location>
</feature>